<feature type="domain" description="Trimeric autotransporter adhesin YadA-like head" evidence="14">
    <location>
        <begin position="734"/>
        <end position="760"/>
    </location>
</feature>
<dbReference type="InterPro" id="IPR045584">
    <property type="entry name" value="Pilin-like"/>
</dbReference>
<feature type="domain" description="Trimeric autotransporter adhesin YadA-like head" evidence="14">
    <location>
        <begin position="388"/>
        <end position="414"/>
    </location>
</feature>
<dbReference type="EMBL" id="UHJC01000001">
    <property type="protein sequence ID" value="SUP83594.1"/>
    <property type="molecule type" value="Genomic_DNA"/>
</dbReference>
<evidence type="ECO:0000313" key="17">
    <source>
        <dbReference type="Proteomes" id="UP000255087"/>
    </source>
</evidence>
<feature type="domain" description="Trimeric autotransporter adhesin YadA-like head" evidence="14">
    <location>
        <begin position="547"/>
        <end position="573"/>
    </location>
</feature>
<feature type="domain" description="Trimeric autotransporter adhesin YadA-like stalk" evidence="15">
    <location>
        <begin position="798"/>
        <end position="835"/>
    </location>
</feature>
<evidence type="ECO:0000259" key="15">
    <source>
        <dbReference type="Pfam" id="PF05662"/>
    </source>
</evidence>
<evidence type="ECO:0000256" key="5">
    <source>
        <dbReference type="ARBA" id="ARBA00022452"/>
    </source>
</evidence>
<feature type="domain" description="Trimeric autotransporter adhesin YadA-like head" evidence="14">
    <location>
        <begin position="200"/>
        <end position="225"/>
    </location>
</feature>
<evidence type="ECO:0000256" key="3">
    <source>
        <dbReference type="ARBA" id="ARBA00005848"/>
    </source>
</evidence>
<dbReference type="Pfam" id="PF05662">
    <property type="entry name" value="YadA_stalk"/>
    <property type="match status" value="6"/>
</dbReference>
<dbReference type="AlphaFoldDB" id="A0A380Q9G7"/>
<dbReference type="SUPFAM" id="SSF101967">
    <property type="entry name" value="Adhesin YadA, collagen-binding domain"/>
    <property type="match status" value="5"/>
</dbReference>
<evidence type="ECO:0000256" key="2">
    <source>
        <dbReference type="ARBA" id="ARBA00004442"/>
    </source>
</evidence>
<keyword evidence="10" id="KW-0998">Cell outer membrane</keyword>
<keyword evidence="7" id="KW-0732">Signal</keyword>
<keyword evidence="9 12" id="KW-0472">Membrane</keyword>
<organism evidence="16 17">
    <name type="scientific">Yersinia pseudotuberculosis</name>
    <dbReference type="NCBI Taxonomy" id="633"/>
    <lineage>
        <taxon>Bacteria</taxon>
        <taxon>Pseudomonadati</taxon>
        <taxon>Pseudomonadota</taxon>
        <taxon>Gammaproteobacteria</taxon>
        <taxon>Enterobacterales</taxon>
        <taxon>Yersiniaceae</taxon>
        <taxon>Yersinia</taxon>
    </lineage>
</organism>
<dbReference type="GO" id="GO:0009279">
    <property type="term" value="C:cell outer membrane"/>
    <property type="evidence" value="ECO:0007669"/>
    <property type="project" value="UniProtKB-SubCell"/>
</dbReference>
<evidence type="ECO:0000256" key="11">
    <source>
        <dbReference type="SAM" id="MobiDB-lite"/>
    </source>
</evidence>
<dbReference type="Gene3D" id="2.60.40.4050">
    <property type="match status" value="2"/>
</dbReference>
<feature type="region of interest" description="Disordered" evidence="11">
    <location>
        <begin position="841"/>
        <end position="877"/>
    </location>
</feature>
<feature type="compositionally biased region" description="Low complexity" evidence="11">
    <location>
        <begin position="851"/>
        <end position="870"/>
    </location>
</feature>
<feature type="domain" description="Trimeric autotransporter adhesin YadA-like stalk" evidence="15">
    <location>
        <begin position="477"/>
        <end position="514"/>
    </location>
</feature>
<feature type="domain" description="Trimeric autotransporter adhesin YadA-like head" evidence="14">
    <location>
        <begin position="575"/>
        <end position="601"/>
    </location>
</feature>
<evidence type="ECO:0000256" key="12">
    <source>
        <dbReference type="SAM" id="Phobius"/>
    </source>
</evidence>
<evidence type="ECO:0000259" key="14">
    <source>
        <dbReference type="Pfam" id="PF05658"/>
    </source>
</evidence>
<keyword evidence="8" id="KW-0653">Protein transport</keyword>
<dbReference type="Gene3D" id="2.150.10.10">
    <property type="entry name" value="Serralysin-like metalloprotease, C-terminal"/>
    <property type="match status" value="5"/>
</dbReference>
<feature type="domain" description="Trimeric autotransporter adhesin YadA-like stalk" evidence="15">
    <location>
        <begin position="156"/>
        <end position="193"/>
    </location>
</feature>
<protein>
    <submittedName>
        <fullName evidence="16">Hemagglutination repeat-containing protein</fullName>
    </submittedName>
</protein>
<gene>
    <name evidence="16" type="primary">yadA_3</name>
    <name evidence="16" type="ORF">NCTC8580_02637</name>
</gene>
<dbReference type="Proteomes" id="UP000255087">
    <property type="component" value="Unassembled WGS sequence"/>
</dbReference>
<feature type="domain" description="Trimeric autotransporter adhesin YadA-like stalk" evidence="15">
    <location>
        <begin position="909"/>
        <end position="946"/>
    </location>
</feature>
<feature type="region of interest" description="Disordered" evidence="11">
    <location>
        <begin position="539"/>
        <end position="558"/>
    </location>
</feature>
<feature type="domain" description="Trimeric autotransporter adhesin YadA-like head" evidence="14">
    <location>
        <begin position="851"/>
        <end position="877"/>
    </location>
</feature>
<dbReference type="InterPro" id="IPR011049">
    <property type="entry name" value="Serralysin-like_metalloprot_C"/>
</dbReference>
<sequence length="1035" mass="101637">MKNIKRYGCNHIFRFVAFDSSISEHSSCGLLVIFMVLVPGTAFSQLYVNNADDLVCYAVLDVPDSSGIKPSGMMTSTSCNTLSLDNLNTNGGQLFVGGVGGLPGYGATPWTGTFTTGVGTSNVGTAYGFVVQKNGAFINGDTYVQGGLFLDGKKATNLAPATISSTSTDAVVGSQLYTLTQTGTRYFHANSANPQDSVPTGQDAIAVGPATVVNGNNGIGIGNSAVVGPSAVGGIAIGPNTQATGTASTALGAGTQAQGAQSLALGAGAVTRQTNSIALGASSVTTVGAQSSYSAYGLPTAQASVGEVGIGTAQGNRKITGVAAGSAGYDAVNVTQLTAVGNKVDKNTADITSLGGRVTNVEGGMTSITNGGGVKYFHTNSTQLDSVASGSDSVAIGPNAQASGTTSIAMGAGSKAQVAQSLALGAGAVASKANSIALGAASVTTVGAQSSYSAYGLPTAQTSVGEVGIGTAQGNRKITGVAAGSADYDAVNVAQLTAVGNKVEKNTTDITRLGGRVSTVEGDITRITNGDGIKYFHTNSTQPDSVASGSDSVAIGPNAQASGTTSIAMGAGSTAQGAQSLALGAGAAASQANSIALGASSVTTVGAESNYSAYGLKAPQTSVGEVGVGTAQGNRKITGVAAGSADYDAVNVAQLTAVGDKVEQNTADITRLGGRVTNVEAGMTRITNGDGIKYFHTHSTEPDSVASGSDSVAIGPNAQASGTAAVASGKGTLASGHGAVAIGDAASVSADGSVALGQGSADNGRGAESYTGKYSTADNTTSGTVSVGNAATGETRTVSNVADGREAMDAVNLRQLDGAMAAVGDTVSGLQNGTDGMFQVNNNSGQAKPSATGTDAMAGGAGSVASGSNSTAMGTGSKATAANSTALGANSVADRENSVSVGSVGNERQLTNVAAGTQGTDAVNLDQLNHSMSNVTNDANAYTDRRYSALKKDLKKQDDRLSAGIAGAMAMASLTQPYTPGASMATIGAASYRGQSALSVGVSSISDSGRWVSKLQASSNTQGDMGVGVGVGYQW</sequence>
<feature type="domain" description="Trimeric autotransporter adhesin YadA-like head" evidence="14">
    <location>
        <begin position="706"/>
        <end position="731"/>
    </location>
</feature>
<evidence type="ECO:0000256" key="1">
    <source>
        <dbReference type="ARBA" id="ARBA00004241"/>
    </source>
</evidence>
<accession>A0A380Q9G7</accession>
<feature type="compositionally biased region" description="Polar residues" evidence="11">
    <location>
        <begin position="539"/>
        <end position="551"/>
    </location>
</feature>
<comment type="subcellular location">
    <subcellularLocation>
        <location evidence="2">Cell outer membrane</location>
    </subcellularLocation>
    <subcellularLocation>
        <location evidence="1">Cell surface</location>
    </subcellularLocation>
</comment>
<comment type="similarity">
    <text evidence="3">Belongs to the autotransporter-2 (AT-2) (TC 1.B.40) family.</text>
</comment>
<dbReference type="InterPro" id="IPR008640">
    <property type="entry name" value="Adhesin_Head_dom"/>
</dbReference>
<dbReference type="Pfam" id="PF05658">
    <property type="entry name" value="YadA_head"/>
    <property type="match status" value="11"/>
</dbReference>
<evidence type="ECO:0000313" key="16">
    <source>
        <dbReference type="EMBL" id="SUP83594.1"/>
    </source>
</evidence>
<evidence type="ECO:0000256" key="9">
    <source>
        <dbReference type="ARBA" id="ARBA00023136"/>
    </source>
</evidence>
<dbReference type="GO" id="GO:0015031">
    <property type="term" value="P:protein transport"/>
    <property type="evidence" value="ECO:0007669"/>
    <property type="project" value="UniProtKB-KW"/>
</dbReference>
<feature type="transmembrane region" description="Helical" evidence="12">
    <location>
        <begin position="28"/>
        <end position="48"/>
    </location>
</feature>
<dbReference type="Gene3D" id="3.30.1300.30">
    <property type="entry name" value="GSPII I/J protein-like"/>
    <property type="match status" value="1"/>
</dbReference>
<dbReference type="SUPFAM" id="SSF54523">
    <property type="entry name" value="Pili subunits"/>
    <property type="match status" value="1"/>
</dbReference>
<feature type="domain" description="Trimeric autotransporter adhesin YadA-like stalk" evidence="15">
    <location>
        <begin position="318"/>
        <end position="356"/>
    </location>
</feature>
<evidence type="ECO:0000256" key="6">
    <source>
        <dbReference type="ARBA" id="ARBA00022692"/>
    </source>
</evidence>
<feature type="domain" description="Trimeric autotransporter adhesin YadA-like C-terminal membrane anchor" evidence="13">
    <location>
        <begin position="976"/>
        <end position="1035"/>
    </location>
</feature>
<dbReference type="InterPro" id="IPR005594">
    <property type="entry name" value="YadA_C"/>
</dbReference>
<keyword evidence="4" id="KW-0813">Transport</keyword>
<proteinExistence type="inferred from homology"/>
<evidence type="ECO:0000256" key="8">
    <source>
        <dbReference type="ARBA" id="ARBA00022927"/>
    </source>
</evidence>
<reference evidence="16 17" key="1">
    <citation type="submission" date="2018-06" db="EMBL/GenBank/DDBJ databases">
        <authorList>
            <consortium name="Pathogen Informatics"/>
            <person name="Doyle S."/>
        </authorList>
    </citation>
    <scope>NUCLEOTIDE SEQUENCE [LARGE SCALE GENOMIC DNA]</scope>
    <source>
        <strain evidence="16 17">NCTC8580</strain>
    </source>
</reference>
<feature type="region of interest" description="Disordered" evidence="11">
    <location>
        <begin position="772"/>
        <end position="791"/>
    </location>
</feature>
<keyword evidence="12" id="KW-1133">Transmembrane helix</keyword>
<dbReference type="InterPro" id="IPR008635">
    <property type="entry name" value="Coiled_stalk_dom"/>
</dbReference>
<feature type="domain" description="Trimeric autotransporter adhesin YadA-like head" evidence="14">
    <location>
        <begin position="257"/>
        <end position="283"/>
    </location>
</feature>
<feature type="domain" description="Trimeric autotransporter adhesin YadA-like head" evidence="14">
    <location>
        <begin position="420"/>
        <end position="441"/>
    </location>
</feature>
<keyword evidence="5" id="KW-1134">Transmembrane beta strand</keyword>
<evidence type="ECO:0000256" key="7">
    <source>
        <dbReference type="ARBA" id="ARBA00022729"/>
    </source>
</evidence>
<name>A0A380Q9G7_YERPU</name>
<dbReference type="Gene3D" id="1.20.5.170">
    <property type="match status" value="1"/>
</dbReference>
<feature type="domain" description="Trimeric autotransporter adhesin YadA-like stalk" evidence="15">
    <location>
        <begin position="636"/>
        <end position="673"/>
    </location>
</feature>
<evidence type="ECO:0000256" key="4">
    <source>
        <dbReference type="ARBA" id="ARBA00022448"/>
    </source>
</evidence>
<dbReference type="GO" id="GO:0009986">
    <property type="term" value="C:cell surface"/>
    <property type="evidence" value="ECO:0007669"/>
    <property type="project" value="UniProtKB-SubCell"/>
</dbReference>
<keyword evidence="6 12" id="KW-0812">Transmembrane</keyword>
<feature type="domain" description="Trimeric autotransporter adhesin YadA-like head" evidence="14">
    <location>
        <begin position="230"/>
        <end position="254"/>
    </location>
</feature>
<dbReference type="Pfam" id="PF03895">
    <property type="entry name" value="YadA_anchor"/>
    <property type="match status" value="1"/>
</dbReference>
<evidence type="ECO:0000259" key="13">
    <source>
        <dbReference type="Pfam" id="PF03895"/>
    </source>
</evidence>
<evidence type="ECO:0000256" key="10">
    <source>
        <dbReference type="ARBA" id="ARBA00023237"/>
    </source>
</evidence>
<feature type="domain" description="Trimeric autotransporter adhesin YadA-like head" evidence="14">
    <location>
        <begin position="879"/>
        <end position="903"/>
    </location>
</feature>
<dbReference type="Gene3D" id="1.20.5.2280">
    <property type="match status" value="1"/>
</dbReference>